<dbReference type="Pfam" id="PF00571">
    <property type="entry name" value="CBS"/>
    <property type="match status" value="1"/>
</dbReference>
<keyword evidence="2 10" id="KW-0813">Transport</keyword>
<dbReference type="AlphaFoldDB" id="A0A915CFP4"/>
<protein>
    <recommendedName>
        <fullName evidence="10">Chloride channel protein</fullName>
    </recommendedName>
</protein>
<feature type="transmembrane region" description="Helical" evidence="10">
    <location>
        <begin position="485"/>
        <end position="514"/>
    </location>
</feature>
<evidence type="ECO:0000256" key="8">
    <source>
        <dbReference type="ARBA" id="ARBA00023214"/>
    </source>
</evidence>
<dbReference type="PANTHER" id="PTHR45720:SF10">
    <property type="entry name" value="CHLORIDE CHANNEL PROTEIN 2"/>
    <property type="match status" value="1"/>
</dbReference>
<name>A0A915CFP4_PARUN</name>
<dbReference type="PRINTS" id="PR00762">
    <property type="entry name" value="CLCHANNEL"/>
</dbReference>
<evidence type="ECO:0000256" key="10">
    <source>
        <dbReference type="RuleBase" id="RU361221"/>
    </source>
</evidence>
<evidence type="ECO:0000256" key="5">
    <source>
        <dbReference type="ARBA" id="ARBA00022989"/>
    </source>
</evidence>
<dbReference type="SUPFAM" id="SSF81340">
    <property type="entry name" value="Clc chloride channel"/>
    <property type="match status" value="1"/>
</dbReference>
<keyword evidence="9" id="KW-0129">CBS domain</keyword>
<keyword evidence="13" id="KW-1185">Reference proteome</keyword>
<proteinExistence type="inferred from homology"/>
<evidence type="ECO:0000256" key="3">
    <source>
        <dbReference type="ARBA" id="ARBA00022692"/>
    </source>
</evidence>
<keyword evidence="7 10" id="KW-0472">Membrane</keyword>
<comment type="subcellular location">
    <subcellularLocation>
        <location evidence="1 10">Membrane</location>
        <topology evidence="1 10">Multi-pass membrane protein</topology>
    </subcellularLocation>
</comment>
<sequence>MLLEFLRRKIRVLKDVKNALSHRTTSDEDVEKCASHIECTNREESVTHVESRRANSLTVWRPQKIIRFIIEDWLFLIALGFTVALLSLAMETCIIELLDLRHVLMKLVHTVGNETEVVVVVLRFLAGVGYTMILVVAAAVFTHYISPQAIGSGIPEMKTILRGVMLKEYLSLRTLIAKMVGLTLAIGSGLPIGKEGPFAHVGSIVANLFSRLVRSFQPIYANESRNCELLAAGCAVGVACTFSAPVGGVLFSIEVTAVYFAVRDYWRGFFAAACSSILFSLLRLYTQSSEVTVVAFYQTTFQHRSFVPEELFFFALIGLFCGVTGAIFIFLHRRLVLFLRRNRFMKIVFQKTWFVYPAVVSLLHAIIQYTNFLGQFMNGETVFSHKLLDFFKNCTWSANITSSFACPSDLIARWTGENGESSIFLELTLFIITFYFMCIIAVTLPVPAGIFMPVFVVGAAIGRLFGEIMAANFPNGIRGEATQILIYPGIYSVVGAASFAGAVTHTVSVSIITFEMTGQLLHIVPVMIAVIIANIVSSALQPSFFDSLIMIKRLPYLPDIPKLASAVHAIRVEQIMIRNVKSLSKTSTYGELKELLDSQPPLHSFPVVSDPESMMLVGSVSRKTMQQTLDLQIGENAKMRAAASRLRRRERKRMKVKATAKPEERKIRMNEVNCECIGGNDHVEANGSENANCALSFESDHRSRNERAIAATNQRCHSAPSLRAIQQHSSSNQKSHTNDQQRRSHYSVTGIVHNITHPFLHHHGKKHKGIPTFTPEEEKRWIEKQLRKTIDFSLIAIDDSPFQLVESSSLYKVHSLFSLLGVSRAYVTENGMLVGVVSLKELRLAIELAHAGAVELPSRSTDRNQQRNNTPVPTIIKNLIDETDTDDDDVISPRAVLEDRQDSLGQLGRELSACRRGTESTFYSAGEDSDSIGTEHGKMSSHSLFIPVDPLADSLSSFLQVHVTTDDIRRPRSATDPNLRPTEGGLMRFESMPTGMK</sequence>
<keyword evidence="8 10" id="KW-0868">Chloride</keyword>
<evidence type="ECO:0000256" key="9">
    <source>
        <dbReference type="PROSITE-ProRule" id="PRU00703"/>
    </source>
</evidence>
<feature type="region of interest" description="Disordered" evidence="11">
    <location>
        <begin position="714"/>
        <end position="744"/>
    </location>
</feature>
<evidence type="ECO:0000313" key="15">
    <source>
        <dbReference type="WBParaSite" id="PgR148_g006_t02"/>
    </source>
</evidence>
<dbReference type="WBParaSite" id="PgR148_g006_t02">
    <property type="protein sequence ID" value="PgR148_g006_t02"/>
    <property type="gene ID" value="PgR148_g006"/>
</dbReference>
<dbReference type="InterPro" id="IPR000644">
    <property type="entry name" value="CBS_dom"/>
</dbReference>
<dbReference type="InterPro" id="IPR046342">
    <property type="entry name" value="CBS_dom_sf"/>
</dbReference>
<evidence type="ECO:0000313" key="14">
    <source>
        <dbReference type="WBParaSite" id="PgR148_g006_t01"/>
    </source>
</evidence>
<dbReference type="GO" id="GO:0005886">
    <property type="term" value="C:plasma membrane"/>
    <property type="evidence" value="ECO:0007669"/>
    <property type="project" value="TreeGrafter"/>
</dbReference>
<dbReference type="PROSITE" id="PS51371">
    <property type="entry name" value="CBS"/>
    <property type="match status" value="1"/>
</dbReference>
<feature type="compositionally biased region" description="Polar residues" evidence="11">
    <location>
        <begin position="724"/>
        <end position="735"/>
    </location>
</feature>
<evidence type="ECO:0000256" key="7">
    <source>
        <dbReference type="ARBA" id="ARBA00023136"/>
    </source>
</evidence>
<feature type="transmembrane region" description="Helical" evidence="10">
    <location>
        <begin position="352"/>
        <end position="370"/>
    </location>
</feature>
<dbReference type="FunFam" id="1.10.3080.10:FF:000022">
    <property type="entry name" value="Chloride channel protein"/>
    <property type="match status" value="1"/>
</dbReference>
<reference evidence="14 15" key="1">
    <citation type="submission" date="2022-11" db="UniProtKB">
        <authorList>
            <consortium name="WormBaseParasite"/>
        </authorList>
    </citation>
    <scope>IDENTIFICATION</scope>
</reference>
<dbReference type="Pfam" id="PF00654">
    <property type="entry name" value="Voltage_CLC"/>
    <property type="match status" value="1"/>
</dbReference>
<feature type="transmembrane region" description="Helical" evidence="10">
    <location>
        <begin position="423"/>
        <end position="444"/>
    </location>
</feature>
<dbReference type="InterPro" id="IPR014743">
    <property type="entry name" value="Cl-channel_core"/>
</dbReference>
<dbReference type="InterPro" id="IPR001807">
    <property type="entry name" value="ClC"/>
</dbReference>
<comment type="similarity">
    <text evidence="10">Belongs to the chloride channel (TC 2.A.49) family.</text>
</comment>
<evidence type="ECO:0000256" key="2">
    <source>
        <dbReference type="ARBA" id="ARBA00022448"/>
    </source>
</evidence>
<dbReference type="Gene3D" id="3.10.580.10">
    <property type="entry name" value="CBS-domain"/>
    <property type="match status" value="2"/>
</dbReference>
<feature type="transmembrane region" description="Helical" evidence="10">
    <location>
        <begin position="265"/>
        <end position="285"/>
    </location>
</feature>
<feature type="transmembrane region" description="Helical" evidence="10">
    <location>
        <begin position="118"/>
        <end position="141"/>
    </location>
</feature>
<feature type="region of interest" description="Disordered" evidence="11">
    <location>
        <begin position="969"/>
        <end position="997"/>
    </location>
</feature>
<feature type="transmembrane region" description="Helical" evidence="10">
    <location>
        <begin position="73"/>
        <end position="98"/>
    </location>
</feature>
<feature type="transmembrane region" description="Helical" evidence="10">
    <location>
        <begin position="311"/>
        <end position="331"/>
    </location>
</feature>
<feature type="domain" description="CBS" evidence="12">
    <location>
        <begin position="576"/>
        <end position="635"/>
    </location>
</feature>
<feature type="transmembrane region" description="Helical" evidence="10">
    <location>
        <begin position="520"/>
        <end position="540"/>
    </location>
</feature>
<evidence type="ECO:0000256" key="4">
    <source>
        <dbReference type="ARBA" id="ARBA00022737"/>
    </source>
</evidence>
<dbReference type="InterPro" id="IPR050970">
    <property type="entry name" value="Cl_channel_volt-gated"/>
</dbReference>
<evidence type="ECO:0000256" key="1">
    <source>
        <dbReference type="ARBA" id="ARBA00004141"/>
    </source>
</evidence>
<evidence type="ECO:0000256" key="11">
    <source>
        <dbReference type="SAM" id="MobiDB-lite"/>
    </source>
</evidence>
<dbReference type="SUPFAM" id="SSF54631">
    <property type="entry name" value="CBS-domain pair"/>
    <property type="match status" value="1"/>
</dbReference>
<keyword evidence="3 10" id="KW-0812">Transmembrane</keyword>
<keyword evidence="6 10" id="KW-0406">Ion transport</keyword>
<keyword evidence="5 10" id="KW-1133">Transmembrane helix</keyword>
<dbReference type="WBParaSite" id="PgR148_g006_t01">
    <property type="protein sequence ID" value="PgR148_g006_t01"/>
    <property type="gene ID" value="PgR148_g006"/>
</dbReference>
<keyword evidence="4" id="KW-0677">Repeat</keyword>
<evidence type="ECO:0000313" key="13">
    <source>
        <dbReference type="Proteomes" id="UP000887569"/>
    </source>
</evidence>
<evidence type="ECO:0000259" key="12">
    <source>
        <dbReference type="PROSITE" id="PS51371"/>
    </source>
</evidence>
<organism evidence="13 15">
    <name type="scientific">Parascaris univalens</name>
    <name type="common">Nematode worm</name>
    <dbReference type="NCBI Taxonomy" id="6257"/>
    <lineage>
        <taxon>Eukaryota</taxon>
        <taxon>Metazoa</taxon>
        <taxon>Ecdysozoa</taxon>
        <taxon>Nematoda</taxon>
        <taxon>Chromadorea</taxon>
        <taxon>Rhabditida</taxon>
        <taxon>Spirurina</taxon>
        <taxon>Ascaridomorpha</taxon>
        <taxon>Ascaridoidea</taxon>
        <taxon>Ascarididae</taxon>
        <taxon>Parascaris</taxon>
    </lineage>
</organism>
<dbReference type="PANTHER" id="PTHR45720">
    <property type="entry name" value="CHLORIDE CHANNEL PROTEIN 2"/>
    <property type="match status" value="1"/>
</dbReference>
<evidence type="ECO:0000256" key="6">
    <source>
        <dbReference type="ARBA" id="ARBA00023065"/>
    </source>
</evidence>
<accession>A0A915CFP4</accession>
<dbReference type="CDD" id="cd03683">
    <property type="entry name" value="ClC_1_like"/>
    <property type="match status" value="1"/>
</dbReference>
<dbReference type="Proteomes" id="UP000887569">
    <property type="component" value="Unplaced"/>
</dbReference>
<feature type="transmembrane region" description="Helical" evidence="10">
    <location>
        <begin position="229"/>
        <end position="253"/>
    </location>
</feature>
<dbReference type="GO" id="GO:0005247">
    <property type="term" value="F:voltage-gated chloride channel activity"/>
    <property type="evidence" value="ECO:0007669"/>
    <property type="project" value="TreeGrafter"/>
</dbReference>
<dbReference type="Gene3D" id="1.10.3080.10">
    <property type="entry name" value="Clc chloride channel"/>
    <property type="match status" value="1"/>
</dbReference>
<feature type="transmembrane region" description="Helical" evidence="10">
    <location>
        <begin position="450"/>
        <end position="473"/>
    </location>
</feature>
<feature type="transmembrane region" description="Helical" evidence="10">
    <location>
        <begin position="175"/>
        <end position="193"/>
    </location>
</feature>